<dbReference type="InterPro" id="IPR038508">
    <property type="entry name" value="ArfGAP_dom_sf"/>
</dbReference>
<dbReference type="PRINTS" id="PR00405">
    <property type="entry name" value="REVINTRACTNG"/>
</dbReference>
<dbReference type="SMART" id="SM00105">
    <property type="entry name" value="ArfGap"/>
    <property type="match status" value="1"/>
</dbReference>
<dbReference type="InterPro" id="IPR004148">
    <property type="entry name" value="BAR_dom"/>
</dbReference>
<dbReference type="Gene3D" id="1.20.1270.60">
    <property type="entry name" value="Arfaptin homology (AH) domain/BAR domain"/>
    <property type="match status" value="1"/>
</dbReference>
<dbReference type="PROSITE" id="PS50088">
    <property type="entry name" value="ANK_REPEAT"/>
    <property type="match status" value="1"/>
</dbReference>
<keyword evidence="3" id="KW-0862">Zinc</keyword>
<dbReference type="Proteomes" id="UP000702964">
    <property type="component" value="Unassembled WGS sequence"/>
</dbReference>
<evidence type="ECO:0000256" key="6">
    <source>
        <dbReference type="SAM" id="MobiDB-lite"/>
    </source>
</evidence>
<evidence type="ECO:0000313" key="9">
    <source>
        <dbReference type="EMBL" id="KAF4324032.1"/>
    </source>
</evidence>
<reference evidence="9" key="2">
    <citation type="submission" date="2020-02" db="EMBL/GenBank/DDBJ databases">
        <authorList>
            <person name="Studholme D.J."/>
        </authorList>
    </citation>
    <scope>NUCLEOTIDE SEQUENCE</scope>
    <source>
        <strain evidence="9">00238/432</strain>
    </source>
</reference>
<gene>
    <name evidence="9" type="ORF">G195_002881</name>
</gene>
<dbReference type="Pfam" id="PF01412">
    <property type="entry name" value="ArfGap"/>
    <property type="match status" value="1"/>
</dbReference>
<dbReference type="InterPro" id="IPR045258">
    <property type="entry name" value="ACAP1/2/3-like"/>
</dbReference>
<dbReference type="AlphaFoldDB" id="A0A8J4SAQ5"/>
<evidence type="ECO:0000313" key="10">
    <source>
        <dbReference type="Proteomes" id="UP000702964"/>
    </source>
</evidence>
<dbReference type="InterPro" id="IPR011993">
    <property type="entry name" value="PH-like_dom_sf"/>
</dbReference>
<dbReference type="GO" id="GO:0008270">
    <property type="term" value="F:zinc ion binding"/>
    <property type="evidence" value="ECO:0007669"/>
    <property type="project" value="UniProtKB-KW"/>
</dbReference>
<name>A0A8J4SAQ5_9STRA</name>
<comment type="caution">
    <text evidence="9">The sequence shown here is derived from an EMBL/GenBank/DDBJ whole genome shotgun (WGS) entry which is preliminary data.</text>
</comment>
<proteinExistence type="predicted"/>
<evidence type="ECO:0000256" key="1">
    <source>
        <dbReference type="ARBA" id="ARBA00022723"/>
    </source>
</evidence>
<dbReference type="EMBL" id="AOFI03000027">
    <property type="protein sequence ID" value="KAF4324032.1"/>
    <property type="molecule type" value="Genomic_DNA"/>
</dbReference>
<feature type="region of interest" description="Disordered" evidence="6">
    <location>
        <begin position="59"/>
        <end position="114"/>
    </location>
</feature>
<dbReference type="PROSITE" id="PS50115">
    <property type="entry name" value="ARFGAP"/>
    <property type="match status" value="1"/>
</dbReference>
<dbReference type="PANTHER" id="PTHR23180:SF160">
    <property type="entry name" value="ADP-RIBOSYLATION FACTOR GTPASE-ACTIVATING PROTEIN EFFECTOR PROTEIN 1"/>
    <property type="match status" value="1"/>
</dbReference>
<accession>A0A8J4SAQ5</accession>
<evidence type="ECO:0000256" key="3">
    <source>
        <dbReference type="ARBA" id="ARBA00022833"/>
    </source>
</evidence>
<dbReference type="SUPFAM" id="SSF57863">
    <property type="entry name" value="ArfGap/RecO-like zinc finger"/>
    <property type="match status" value="1"/>
</dbReference>
<dbReference type="Gene3D" id="1.10.220.150">
    <property type="entry name" value="Arf GTPase activating protein"/>
    <property type="match status" value="1"/>
</dbReference>
<evidence type="ECO:0000256" key="2">
    <source>
        <dbReference type="ARBA" id="ARBA00022771"/>
    </source>
</evidence>
<keyword evidence="2 5" id="KW-0863">Zinc-finger</keyword>
<dbReference type="InterPro" id="IPR002110">
    <property type="entry name" value="Ankyrin_rpt"/>
</dbReference>
<feature type="repeat" description="ANK" evidence="4">
    <location>
        <begin position="567"/>
        <end position="599"/>
    </location>
</feature>
<dbReference type="InterPro" id="IPR037278">
    <property type="entry name" value="ARFGAP/RecO"/>
</dbReference>
<evidence type="ECO:0000259" key="7">
    <source>
        <dbReference type="PROSITE" id="PS50003"/>
    </source>
</evidence>
<evidence type="ECO:0000256" key="4">
    <source>
        <dbReference type="PROSITE-ProRule" id="PRU00023"/>
    </source>
</evidence>
<protein>
    <recommendedName>
        <fullName evidence="11">Arf-GAP domain-containing protein</fullName>
    </recommendedName>
</protein>
<dbReference type="SMART" id="SM00233">
    <property type="entry name" value="PH"/>
    <property type="match status" value="1"/>
</dbReference>
<evidence type="ECO:0000259" key="8">
    <source>
        <dbReference type="PROSITE" id="PS50115"/>
    </source>
</evidence>
<dbReference type="PANTHER" id="PTHR23180">
    <property type="entry name" value="CENTAURIN/ARF"/>
    <property type="match status" value="1"/>
</dbReference>
<dbReference type="GO" id="GO:0005096">
    <property type="term" value="F:GTPase activator activity"/>
    <property type="evidence" value="ECO:0007669"/>
    <property type="project" value="InterPro"/>
</dbReference>
<feature type="domain" description="Arf-GAP" evidence="8">
    <location>
        <begin position="401"/>
        <end position="521"/>
    </location>
</feature>
<keyword evidence="4" id="KW-0040">ANK repeat</keyword>
<sequence>MKAFSAWRNGDNGKGPSDAVTELQQVILKKDMMILALQTHLDEYNARFGPLPAEVLDKLHPDGIGSEEATARHSSELPRSIKSSSDTKLNSGTLDGGTSTPNAPKATTPTRTGTARFKEVAETEETAKNATVQCCSSKNVVLDFVEDSPMFRRQLEGFEESLTGLRALLKELVNHSKEYAAAGKHFGKEETALADELVQRKYARAIFSTSCPELGSLSELFGDMHDTLAQVQSSRVSMLLGVESLLSRSIQQFSEKELLKEAGELRKEVSRLGDEYETLLGKLLSKSRQPGQPVNARSWKRRWFQIHAGKLFQTTSRGGTGKHPTESSLTLVCDLLLARVRELEGSNLPFCFEVIDANRAKLLLQAASARDMMEWIEAARRSTESALEKQNHRQEVHPEQQSVIEELTEANPCCGDCGQQPAEWVSINIGCLLCIECSGIHRSLGVHESKVRSLALDSWDMSLLALLRDELGNTVVNAVWEHTIPDGWTKPTPTTPREEKSRFIKAKYHFHGFAEPDSVLNSLEEDDSILKHELAKRFIAGAADGDLTELMWCLAHGMDVNARAGEHQETALHASAGVGAATCCEYLLLNGASLALTDKRGRLPYDAAKAGGFETIKLTLMQKMSLEQYQS</sequence>
<dbReference type="InterPro" id="IPR001849">
    <property type="entry name" value="PH_domain"/>
</dbReference>
<dbReference type="GO" id="GO:0005737">
    <property type="term" value="C:cytoplasm"/>
    <property type="evidence" value="ECO:0007669"/>
    <property type="project" value="InterPro"/>
</dbReference>
<dbReference type="InterPro" id="IPR027267">
    <property type="entry name" value="AH/BAR_dom_sf"/>
</dbReference>
<dbReference type="PROSITE" id="PS50003">
    <property type="entry name" value="PH_DOMAIN"/>
    <property type="match status" value="1"/>
</dbReference>
<dbReference type="CDD" id="cd13250">
    <property type="entry name" value="PH_ACAP"/>
    <property type="match status" value="1"/>
</dbReference>
<dbReference type="SUPFAM" id="SSF48403">
    <property type="entry name" value="Ankyrin repeat"/>
    <property type="match status" value="1"/>
</dbReference>
<organism evidence="9 10">
    <name type="scientific">Phytophthora kernoviae 00238/432</name>
    <dbReference type="NCBI Taxonomy" id="1284355"/>
    <lineage>
        <taxon>Eukaryota</taxon>
        <taxon>Sar</taxon>
        <taxon>Stramenopiles</taxon>
        <taxon>Oomycota</taxon>
        <taxon>Peronosporomycetes</taxon>
        <taxon>Peronosporales</taxon>
        <taxon>Peronosporaceae</taxon>
        <taxon>Phytophthora</taxon>
    </lineage>
</organism>
<reference evidence="9" key="1">
    <citation type="journal article" date="2015" name="Genom Data">
        <title>Draft genome sequences of Phytophthora kernoviae and Phytophthora ramorum lineage EU2 from Scotland.</title>
        <authorList>
            <person name="Sambles C."/>
            <person name="Schlenzig A."/>
            <person name="O'Neill P."/>
            <person name="Grant M."/>
            <person name="Studholme D.J."/>
        </authorList>
    </citation>
    <scope>NUCLEOTIDE SEQUENCE</scope>
    <source>
        <strain evidence="9">00238/432</strain>
    </source>
</reference>
<keyword evidence="1" id="KW-0479">Metal-binding</keyword>
<dbReference type="SUPFAM" id="SSF103657">
    <property type="entry name" value="BAR/IMD domain-like"/>
    <property type="match status" value="1"/>
</dbReference>
<dbReference type="SUPFAM" id="SSF50729">
    <property type="entry name" value="PH domain-like"/>
    <property type="match status" value="1"/>
</dbReference>
<dbReference type="Gene3D" id="1.25.40.20">
    <property type="entry name" value="Ankyrin repeat-containing domain"/>
    <property type="match status" value="1"/>
</dbReference>
<feature type="compositionally biased region" description="Polar residues" evidence="6">
    <location>
        <begin position="81"/>
        <end position="113"/>
    </location>
</feature>
<dbReference type="InterPro" id="IPR036770">
    <property type="entry name" value="Ankyrin_rpt-contain_sf"/>
</dbReference>
<dbReference type="Pfam" id="PF16746">
    <property type="entry name" value="BAR_3"/>
    <property type="match status" value="1"/>
</dbReference>
<evidence type="ECO:0000256" key="5">
    <source>
        <dbReference type="PROSITE-ProRule" id="PRU00288"/>
    </source>
</evidence>
<feature type="domain" description="PH" evidence="7">
    <location>
        <begin position="276"/>
        <end position="384"/>
    </location>
</feature>
<evidence type="ECO:0008006" key="11">
    <source>
        <dbReference type="Google" id="ProtNLM"/>
    </source>
</evidence>
<dbReference type="Gene3D" id="2.30.29.30">
    <property type="entry name" value="Pleckstrin-homology domain (PH domain)/Phosphotyrosine-binding domain (PTB)"/>
    <property type="match status" value="1"/>
</dbReference>
<dbReference type="InterPro" id="IPR001164">
    <property type="entry name" value="ArfGAP_dom"/>
</dbReference>
<dbReference type="CDD" id="cd08204">
    <property type="entry name" value="ArfGap"/>
    <property type="match status" value="1"/>
</dbReference>